<protein>
    <submittedName>
        <fullName evidence="1">Uncharacterized protein</fullName>
    </submittedName>
</protein>
<evidence type="ECO:0000313" key="1">
    <source>
        <dbReference type="EMBL" id="CAK7947812.1"/>
    </source>
</evidence>
<name>A0AAV1VNE9_9STRA</name>
<dbReference type="EMBL" id="CAKLBY020000387">
    <property type="protein sequence ID" value="CAK7947812.1"/>
    <property type="molecule type" value="Genomic_DNA"/>
</dbReference>
<evidence type="ECO:0000313" key="2">
    <source>
        <dbReference type="Proteomes" id="UP001162060"/>
    </source>
</evidence>
<reference evidence="1" key="1">
    <citation type="submission" date="2024-01" db="EMBL/GenBank/DDBJ databases">
        <authorList>
            <person name="Webb A."/>
        </authorList>
    </citation>
    <scope>NUCLEOTIDE SEQUENCE</scope>
    <source>
        <strain evidence="1">Pm1</strain>
    </source>
</reference>
<organism evidence="1 2">
    <name type="scientific">Peronospora matthiolae</name>
    <dbReference type="NCBI Taxonomy" id="2874970"/>
    <lineage>
        <taxon>Eukaryota</taxon>
        <taxon>Sar</taxon>
        <taxon>Stramenopiles</taxon>
        <taxon>Oomycota</taxon>
        <taxon>Peronosporomycetes</taxon>
        <taxon>Peronosporales</taxon>
        <taxon>Peronosporaceae</taxon>
        <taxon>Peronospora</taxon>
    </lineage>
</organism>
<accession>A0AAV1VNE9</accession>
<proteinExistence type="predicted"/>
<dbReference type="Proteomes" id="UP001162060">
    <property type="component" value="Unassembled WGS sequence"/>
</dbReference>
<gene>
    <name evidence="1" type="ORF">PM001_LOCUS32962</name>
</gene>
<comment type="caution">
    <text evidence="1">The sequence shown here is derived from an EMBL/GenBank/DDBJ whole genome shotgun (WGS) entry which is preliminary data.</text>
</comment>
<dbReference type="AlphaFoldDB" id="A0AAV1VNE9"/>
<sequence>MDHVLLFFASASHGNHGPRGHGSVVVRLQAQSHAAGAVWIDSFDLCSSWVPWLCTAVWLLICERLNTATLRRCTSLETITWSFRSFDYTDRLGIRTSLHYIVLPGY</sequence>